<dbReference type="SFLD" id="SFLDS00003">
    <property type="entry name" value="Haloacid_Dehalogenase"/>
    <property type="match status" value="1"/>
</dbReference>
<dbReference type="Pfam" id="PF00122">
    <property type="entry name" value="E1-E2_ATPase"/>
    <property type="match status" value="1"/>
</dbReference>
<feature type="transmembrane region" description="Helical" evidence="13">
    <location>
        <begin position="255"/>
        <end position="273"/>
    </location>
</feature>
<feature type="transmembrane region" description="Helical" evidence="13">
    <location>
        <begin position="816"/>
        <end position="834"/>
    </location>
</feature>
<feature type="transmembrane region" description="Helical" evidence="13">
    <location>
        <begin position="232"/>
        <end position="249"/>
    </location>
</feature>
<evidence type="ECO:0000256" key="13">
    <source>
        <dbReference type="RuleBase" id="RU362081"/>
    </source>
</evidence>
<dbReference type="PROSITE" id="PS00154">
    <property type="entry name" value="ATPASE_E1_E2"/>
    <property type="match status" value="1"/>
</dbReference>
<dbReference type="PANTHER" id="PTHR48085">
    <property type="entry name" value="CADMIUM/ZINC-TRANSPORTING ATPASE HMA2-RELATED"/>
    <property type="match status" value="1"/>
</dbReference>
<feature type="domain" description="HMA" evidence="14">
    <location>
        <begin position="72"/>
        <end position="139"/>
    </location>
</feature>
<comment type="similarity">
    <text evidence="2 13">Belongs to the cation transport ATPase (P-type) (TC 3.A.3) family. Type IB subfamily.</text>
</comment>
<keyword evidence="8" id="KW-1278">Translocase</keyword>
<keyword evidence="13" id="KW-1003">Cell membrane</keyword>
<dbReference type="InterPro" id="IPR036163">
    <property type="entry name" value="HMA_dom_sf"/>
</dbReference>
<feature type="transmembrane region" description="Helical" evidence="13">
    <location>
        <begin position="791"/>
        <end position="810"/>
    </location>
</feature>
<keyword evidence="5 13" id="KW-0479">Metal-binding</keyword>
<evidence type="ECO:0000256" key="1">
    <source>
        <dbReference type="ARBA" id="ARBA00004141"/>
    </source>
</evidence>
<dbReference type="Proteomes" id="UP001222800">
    <property type="component" value="Chromosome"/>
</dbReference>
<dbReference type="InterPro" id="IPR051014">
    <property type="entry name" value="Cation_Transport_ATPase_IB"/>
</dbReference>
<dbReference type="SUPFAM" id="SSF81665">
    <property type="entry name" value="Calcium ATPase, transmembrane domain M"/>
    <property type="match status" value="1"/>
</dbReference>
<dbReference type="PROSITE" id="PS50846">
    <property type="entry name" value="HMA_2"/>
    <property type="match status" value="2"/>
</dbReference>
<dbReference type="PANTHER" id="PTHR48085:SF5">
    <property type="entry name" value="CADMIUM_ZINC-TRANSPORTING ATPASE HMA4-RELATED"/>
    <property type="match status" value="1"/>
</dbReference>
<feature type="domain" description="HMA" evidence="14">
    <location>
        <begin position="148"/>
        <end position="211"/>
    </location>
</feature>
<dbReference type="InterPro" id="IPR027256">
    <property type="entry name" value="P-typ_ATPase_IB"/>
</dbReference>
<evidence type="ECO:0000256" key="5">
    <source>
        <dbReference type="ARBA" id="ARBA00022723"/>
    </source>
</evidence>
<dbReference type="EMBL" id="CP120733">
    <property type="protein sequence ID" value="WFD09878.1"/>
    <property type="molecule type" value="Genomic_DNA"/>
</dbReference>
<evidence type="ECO:0000256" key="4">
    <source>
        <dbReference type="ARBA" id="ARBA00022692"/>
    </source>
</evidence>
<dbReference type="Gene3D" id="3.40.1110.10">
    <property type="entry name" value="Calcium-transporting ATPase, cytoplasmic domain N"/>
    <property type="match status" value="1"/>
</dbReference>
<accession>A0ABY8EAB8</accession>
<keyword evidence="10 13" id="KW-0472">Membrane</keyword>
<evidence type="ECO:0000259" key="14">
    <source>
        <dbReference type="PROSITE" id="PS50846"/>
    </source>
</evidence>
<dbReference type="SFLD" id="SFLDG00002">
    <property type="entry name" value="C1.7:_P-type_atpase_like"/>
    <property type="match status" value="1"/>
</dbReference>
<dbReference type="InterPro" id="IPR059000">
    <property type="entry name" value="ATPase_P-type_domA"/>
</dbReference>
<dbReference type="CDD" id="cd00371">
    <property type="entry name" value="HMA"/>
    <property type="match status" value="2"/>
</dbReference>
<keyword evidence="4 13" id="KW-0812">Transmembrane</keyword>
<dbReference type="NCBIfam" id="TIGR01494">
    <property type="entry name" value="ATPase_P-type"/>
    <property type="match status" value="1"/>
</dbReference>
<organism evidence="15 16">
    <name type="scientific">Tepidibacter hydrothermalis</name>
    <dbReference type="NCBI Taxonomy" id="3036126"/>
    <lineage>
        <taxon>Bacteria</taxon>
        <taxon>Bacillati</taxon>
        <taxon>Bacillota</taxon>
        <taxon>Clostridia</taxon>
        <taxon>Peptostreptococcales</taxon>
        <taxon>Peptostreptococcaceae</taxon>
        <taxon>Tepidibacter</taxon>
    </lineage>
</organism>
<dbReference type="RefSeq" id="WP_277731837.1">
    <property type="nucleotide sequence ID" value="NZ_CP120733.1"/>
</dbReference>
<dbReference type="EC" id="7.2.2.21" evidence="11"/>
<evidence type="ECO:0000256" key="8">
    <source>
        <dbReference type="ARBA" id="ARBA00022967"/>
    </source>
</evidence>
<feature type="transmembrane region" description="Helical" evidence="13">
    <location>
        <begin position="458"/>
        <end position="478"/>
    </location>
</feature>
<evidence type="ECO:0000256" key="3">
    <source>
        <dbReference type="ARBA" id="ARBA00022539"/>
    </source>
</evidence>
<comment type="catalytic activity">
    <reaction evidence="12">
        <text>Cd(2+)(in) + ATP + H2O = Cd(2+)(out) + ADP + phosphate + H(+)</text>
        <dbReference type="Rhea" id="RHEA:12132"/>
        <dbReference type="ChEBI" id="CHEBI:15377"/>
        <dbReference type="ChEBI" id="CHEBI:15378"/>
        <dbReference type="ChEBI" id="CHEBI:30616"/>
        <dbReference type="ChEBI" id="CHEBI:43474"/>
        <dbReference type="ChEBI" id="CHEBI:48775"/>
        <dbReference type="ChEBI" id="CHEBI:456216"/>
        <dbReference type="EC" id="7.2.2.21"/>
    </reaction>
</comment>
<dbReference type="InterPro" id="IPR001757">
    <property type="entry name" value="P_typ_ATPase"/>
</dbReference>
<dbReference type="NCBIfam" id="TIGR01512">
    <property type="entry name" value="ATPase-IB2_Cd"/>
    <property type="match status" value="1"/>
</dbReference>
<dbReference type="InterPro" id="IPR018303">
    <property type="entry name" value="ATPase_P-typ_P_site"/>
</dbReference>
<dbReference type="InterPro" id="IPR008250">
    <property type="entry name" value="ATPase_P-typ_transduc_dom_A_sf"/>
</dbReference>
<evidence type="ECO:0000256" key="6">
    <source>
        <dbReference type="ARBA" id="ARBA00022741"/>
    </source>
</evidence>
<evidence type="ECO:0000256" key="11">
    <source>
        <dbReference type="ARBA" id="ARBA00039103"/>
    </source>
</evidence>
<dbReference type="SUPFAM" id="SSF81653">
    <property type="entry name" value="Calcium ATPase, transduction domain A"/>
    <property type="match status" value="1"/>
</dbReference>
<evidence type="ECO:0000313" key="15">
    <source>
        <dbReference type="EMBL" id="WFD09878.1"/>
    </source>
</evidence>
<dbReference type="PRINTS" id="PR00941">
    <property type="entry name" value="CDATPASE"/>
</dbReference>
<keyword evidence="6 13" id="KW-0547">Nucleotide-binding</keyword>
<comment type="subcellular location">
    <subcellularLocation>
        <location evidence="13">Cell membrane</location>
    </subcellularLocation>
    <subcellularLocation>
        <location evidence="1">Membrane</location>
        <topology evidence="1">Multi-pass membrane protein</topology>
    </subcellularLocation>
</comment>
<evidence type="ECO:0000256" key="2">
    <source>
        <dbReference type="ARBA" id="ARBA00006024"/>
    </source>
</evidence>
<gene>
    <name evidence="15" type="ORF">P4S50_16055</name>
</gene>
<keyword evidence="3" id="KW-0104">Cadmium</keyword>
<reference evidence="15 16" key="1">
    <citation type="submission" date="2023-03" db="EMBL/GenBank/DDBJ databases">
        <title>Complete genome sequence of Tepidibacter sp. SWIR-1, isolated from a deep-sea hydrothermal vent.</title>
        <authorList>
            <person name="Li X."/>
        </authorList>
    </citation>
    <scope>NUCLEOTIDE SEQUENCE [LARGE SCALE GENOMIC DNA]</scope>
    <source>
        <strain evidence="15 16">SWIR-1</strain>
    </source>
</reference>
<dbReference type="PRINTS" id="PR00119">
    <property type="entry name" value="CATATPASE"/>
</dbReference>
<dbReference type="InterPro" id="IPR006121">
    <property type="entry name" value="HMA_dom"/>
</dbReference>
<evidence type="ECO:0000256" key="7">
    <source>
        <dbReference type="ARBA" id="ARBA00022840"/>
    </source>
</evidence>
<sequence length="836" mass="92812">MCKDKCCSNKHENEHSHDHSHDNCCSSHNHQDSYDECCSSHDHEDSHGDCCSCHHEDNHIENNEMCESEDNEILVMKLKGLNCASCAGKIEEKIKNLDSVIDMNLNFTTSILKIKFDGNKDKLIKTVINLVTELEPDVECIVDTGRYITKKYLLEGLNCASCAGKIEKIVSNLDEVYELKLNFALSTLEIKVDKNTQDITKKINDIVTELEPDVKVIDKDYKQETKKTKNTLTLRMLISIAFLTLGFILKTSKTGFEYIPFVLSYVIIGYDIINRSLKNIKRGEVFDENFLMAIASASSMFLGEYPEGIMVMLLYQVGEYFQGKAVESSRKSIASLMDIRPDYANITIGNKVKKVNPEDIKLGDIIVIKPGEKVPLDGVVVKGISSLDTKALTGETDPRFVKENEEVLSGSLNLDGLIEVKVTKTFGESTVSKILDLVENASSKKAKTELRITRFAKIYTPIVVLIGFLTSVVPPLLFNQDFSTWILRGATFLVVSCPCALVISIPMTYFAGIGASSKNGILIKGGNYLEVLSNSKYLVLDKTGTLTKGNFKVNNIKTFNEFSEGEVLKFAAYAESFSTHPIAKSIVKEFKNEINQNIIKEYTEIKGKGIKALVENKEILCGNFNFINSEIKNAKETSENGTIVYISVNNTFAGYIVIKDEIKETSNEAIESLNKLDVTMLTGDRKSTAKEVADKVGIKNYKYELLPDDKVSEVEKLLLNKEDRESLLFVGDGINDAPVLARADVGIAMGGVGSDAAIEAADMIIMDDDLRKIKKSIDIANKTKKIVNQNIFLSLSIKFIIMVFAFFGLAPMWLAVLGDVGVALLAVFNAMRVLKI</sequence>
<dbReference type="Pfam" id="PF00403">
    <property type="entry name" value="HMA"/>
    <property type="match status" value="2"/>
</dbReference>
<dbReference type="InterPro" id="IPR023298">
    <property type="entry name" value="ATPase_P-typ_TM_dom_sf"/>
</dbReference>
<dbReference type="InterPro" id="IPR036412">
    <property type="entry name" value="HAD-like_sf"/>
</dbReference>
<dbReference type="SUPFAM" id="SSF55008">
    <property type="entry name" value="HMA, heavy metal-associated domain"/>
    <property type="match status" value="2"/>
</dbReference>
<evidence type="ECO:0000256" key="9">
    <source>
        <dbReference type="ARBA" id="ARBA00022989"/>
    </source>
</evidence>
<keyword evidence="9 13" id="KW-1133">Transmembrane helix</keyword>
<dbReference type="InterPro" id="IPR044492">
    <property type="entry name" value="P_typ_ATPase_HD_dom"/>
</dbReference>
<proteinExistence type="inferred from homology"/>
<keyword evidence="16" id="KW-1185">Reference proteome</keyword>
<keyword evidence="7 13" id="KW-0067">ATP-binding</keyword>
<dbReference type="Gene3D" id="3.40.50.1000">
    <property type="entry name" value="HAD superfamily/HAD-like"/>
    <property type="match status" value="1"/>
</dbReference>
<dbReference type="Gene3D" id="3.30.70.100">
    <property type="match status" value="2"/>
</dbReference>
<dbReference type="NCBIfam" id="TIGR01525">
    <property type="entry name" value="ATPase-IB_hvy"/>
    <property type="match status" value="1"/>
</dbReference>
<feature type="transmembrane region" description="Helical" evidence="13">
    <location>
        <begin position="490"/>
        <end position="511"/>
    </location>
</feature>
<dbReference type="InterPro" id="IPR023214">
    <property type="entry name" value="HAD_sf"/>
</dbReference>
<dbReference type="SUPFAM" id="SSF56784">
    <property type="entry name" value="HAD-like"/>
    <property type="match status" value="1"/>
</dbReference>
<dbReference type="Gene3D" id="2.70.150.10">
    <property type="entry name" value="Calcium-transporting ATPase, cytoplasmic transduction domain A"/>
    <property type="match status" value="1"/>
</dbReference>
<name>A0ABY8EAB8_9FIRM</name>
<dbReference type="InterPro" id="IPR023299">
    <property type="entry name" value="ATPase_P-typ_cyto_dom_N"/>
</dbReference>
<dbReference type="Pfam" id="PF00702">
    <property type="entry name" value="Hydrolase"/>
    <property type="match status" value="1"/>
</dbReference>
<dbReference type="SFLD" id="SFLDF00027">
    <property type="entry name" value="p-type_atpase"/>
    <property type="match status" value="1"/>
</dbReference>
<evidence type="ECO:0000313" key="16">
    <source>
        <dbReference type="Proteomes" id="UP001222800"/>
    </source>
</evidence>
<protein>
    <recommendedName>
        <fullName evidence="11">Cd(2+)-exporting ATPase</fullName>
        <ecNumber evidence="11">7.2.2.21</ecNumber>
    </recommendedName>
</protein>
<evidence type="ECO:0000256" key="12">
    <source>
        <dbReference type="ARBA" id="ARBA00049338"/>
    </source>
</evidence>
<evidence type="ECO:0000256" key="10">
    <source>
        <dbReference type="ARBA" id="ARBA00023136"/>
    </source>
</evidence>